<organism evidence="5 6">
    <name type="scientific">Ferroacidibacillus organovorans</name>
    <dbReference type="NCBI Taxonomy" id="1765683"/>
    <lineage>
        <taxon>Bacteria</taxon>
        <taxon>Bacillati</taxon>
        <taxon>Bacillota</taxon>
        <taxon>Bacilli</taxon>
        <taxon>Bacillales</taxon>
        <taxon>Alicyclobacillaceae</taxon>
        <taxon>Ferroacidibacillus</taxon>
    </lineage>
</organism>
<gene>
    <name evidence="5" type="ORF">AYW79_04315</name>
</gene>
<name>A0A853KBX1_9BACL</name>
<dbReference type="RefSeq" id="WP_067562108.1">
    <property type="nucleotide sequence ID" value="NZ_LSUQ01000008.1"/>
</dbReference>
<dbReference type="InterPro" id="IPR036163">
    <property type="entry name" value="HMA_dom_sf"/>
</dbReference>
<keyword evidence="2" id="KW-0479">Metal-binding</keyword>
<evidence type="ECO:0000259" key="4">
    <source>
        <dbReference type="PROSITE" id="PS50846"/>
    </source>
</evidence>
<dbReference type="Pfam" id="PF00403">
    <property type="entry name" value="HMA"/>
    <property type="match status" value="1"/>
</dbReference>
<dbReference type="PROSITE" id="PS50846">
    <property type="entry name" value="HMA_2"/>
    <property type="match status" value="1"/>
</dbReference>
<evidence type="ECO:0000256" key="3">
    <source>
        <dbReference type="ARBA" id="ARBA00023008"/>
    </source>
</evidence>
<dbReference type="OrthoDB" id="9813965at2"/>
<evidence type="ECO:0000256" key="1">
    <source>
        <dbReference type="ARBA" id="ARBA00015313"/>
    </source>
</evidence>
<evidence type="ECO:0000313" key="5">
    <source>
        <dbReference type="EMBL" id="OAG94585.1"/>
    </source>
</evidence>
<protein>
    <recommendedName>
        <fullName evidence="1">Copper chaperone CopZ</fullName>
    </recommendedName>
</protein>
<dbReference type="PANTHER" id="PTHR46594:SF4">
    <property type="entry name" value="P-TYPE CATION-TRANSPORTING ATPASE"/>
    <property type="match status" value="1"/>
</dbReference>
<comment type="caution">
    <text evidence="5">The sequence shown here is derived from an EMBL/GenBank/DDBJ whole genome shotgun (WGS) entry which is preliminary data.</text>
</comment>
<sequence>MATATITVKGMTCGGCVSSVTKALTGVEGVQEAKVDLDGAKATVTFDEGKTSVASLKEAVEDAGYDTN</sequence>
<dbReference type="InterPro" id="IPR001802">
    <property type="entry name" value="MerP/CopZ"/>
</dbReference>
<dbReference type="PANTHER" id="PTHR46594">
    <property type="entry name" value="P-TYPE CATION-TRANSPORTING ATPASE"/>
    <property type="match status" value="1"/>
</dbReference>
<dbReference type="Gene3D" id="3.30.70.100">
    <property type="match status" value="1"/>
</dbReference>
<dbReference type="SUPFAM" id="SSF55008">
    <property type="entry name" value="HMA, heavy metal-associated domain"/>
    <property type="match status" value="1"/>
</dbReference>
<dbReference type="InterPro" id="IPR006122">
    <property type="entry name" value="HMA_Cu_ion-bd"/>
</dbReference>
<evidence type="ECO:0000256" key="2">
    <source>
        <dbReference type="ARBA" id="ARBA00022723"/>
    </source>
</evidence>
<dbReference type="CDD" id="cd00371">
    <property type="entry name" value="HMA"/>
    <property type="match status" value="1"/>
</dbReference>
<dbReference type="InterPro" id="IPR006121">
    <property type="entry name" value="HMA_dom"/>
</dbReference>
<feature type="domain" description="HMA" evidence="4">
    <location>
        <begin position="2"/>
        <end position="68"/>
    </location>
</feature>
<dbReference type="AlphaFoldDB" id="A0A853KBX1"/>
<dbReference type="FunFam" id="3.30.70.100:FF:000005">
    <property type="entry name" value="Copper-exporting P-type ATPase A"/>
    <property type="match status" value="1"/>
</dbReference>
<dbReference type="PRINTS" id="PR00946">
    <property type="entry name" value="HGSCAVENGER"/>
</dbReference>
<proteinExistence type="predicted"/>
<dbReference type="InterPro" id="IPR017969">
    <property type="entry name" value="Heavy-metal-associated_CS"/>
</dbReference>
<accession>A0A853KBX1</accession>
<dbReference type="NCBIfam" id="TIGR00003">
    <property type="entry name" value="copper ion binding protein"/>
    <property type="match status" value="1"/>
</dbReference>
<dbReference type="GO" id="GO:0005507">
    <property type="term" value="F:copper ion binding"/>
    <property type="evidence" value="ECO:0007669"/>
    <property type="project" value="InterPro"/>
</dbReference>
<dbReference type="EMBL" id="LSUQ01000008">
    <property type="protein sequence ID" value="OAG94585.1"/>
    <property type="molecule type" value="Genomic_DNA"/>
</dbReference>
<keyword evidence="3" id="KW-0186">Copper</keyword>
<reference evidence="5 6" key="1">
    <citation type="submission" date="2016-02" db="EMBL/GenBank/DDBJ databases">
        <title>Draft genome sequence of Acidibacillus ferrooxidans SLC66.</title>
        <authorList>
            <person name="Oliveira G."/>
            <person name="Nancucheo I."/>
            <person name="Dall'Agnol H."/>
            <person name="Johnson B."/>
            <person name="Oliveira R."/>
            <person name="Nunes G.L."/>
            <person name="Tzotzos G."/>
            <person name="Orellana S.C."/>
            <person name="Salim A.C."/>
            <person name="Araujo F.M."/>
        </authorList>
    </citation>
    <scope>NUCLEOTIDE SEQUENCE [LARGE SCALE GENOMIC DNA]</scope>
    <source>
        <strain evidence="5 6">SLC66</strain>
    </source>
</reference>
<evidence type="ECO:0000313" key="6">
    <source>
        <dbReference type="Proteomes" id="UP000077421"/>
    </source>
</evidence>
<dbReference type="Proteomes" id="UP000077421">
    <property type="component" value="Unassembled WGS sequence"/>
</dbReference>
<dbReference type="PROSITE" id="PS01047">
    <property type="entry name" value="HMA_1"/>
    <property type="match status" value="1"/>
</dbReference>